<feature type="domain" description="Type I restriction modification DNA specificity" evidence="4">
    <location>
        <begin position="229"/>
        <end position="409"/>
    </location>
</feature>
<accession>A0A150XEK8</accession>
<dbReference type="OrthoDB" id="667970at2"/>
<dbReference type="InterPro" id="IPR000055">
    <property type="entry name" value="Restrct_endonuc_typeI_TRD"/>
</dbReference>
<evidence type="ECO:0000259" key="4">
    <source>
        <dbReference type="Pfam" id="PF01420"/>
    </source>
</evidence>
<dbReference type="Gene3D" id="1.10.287.1120">
    <property type="entry name" value="Bipartite methylase S protein"/>
    <property type="match status" value="1"/>
</dbReference>
<proteinExistence type="inferred from homology"/>
<reference evidence="5 6" key="1">
    <citation type="submission" date="2016-01" db="EMBL/GenBank/DDBJ databases">
        <title>Genome sequencing of Roseivirga echinicomitans KMM 6058.</title>
        <authorList>
            <person name="Selvaratnam C."/>
            <person name="Thevarajoo S."/>
            <person name="Goh K.M."/>
            <person name="Ee R."/>
            <person name="Chan K.-G."/>
            <person name="Chong C.S."/>
        </authorList>
    </citation>
    <scope>NUCLEOTIDE SEQUENCE [LARGE SCALE GENOMIC DNA]</scope>
    <source>
        <strain evidence="5 6">KMM 6058</strain>
    </source>
</reference>
<dbReference type="STRING" id="296218.AWN68_18200"/>
<evidence type="ECO:0000313" key="6">
    <source>
        <dbReference type="Proteomes" id="UP000075615"/>
    </source>
</evidence>
<dbReference type="GO" id="GO:0009307">
    <property type="term" value="P:DNA restriction-modification system"/>
    <property type="evidence" value="ECO:0007669"/>
    <property type="project" value="UniProtKB-KW"/>
</dbReference>
<sequence length="432" mass="49196">MIVPKLRFKGYSEPWKEARLDSEVSVIESGWSPQCEERSATNNEWGVLKTTSVVWGGFDEKENKKLPEKLEARKEIEVVENDILITRAGPTNRVGVVAYVGLVRNKLMLSDKIIRVRVGGNNHKFFAILLGTRKAQKQLMSKYSGLATSQTNISQKFILNTKLNYPKIEEQDKIADFLSAVDEKIRLLTAKKEKLETYKKGVMQKLFPKAGQTNPELRFKRPDGTSFPGWEEKRLGGVIEFFGTNSFSRSLLNYESGSIKNIHYGDIHTKFRSNFKLNDEEVPFINEEVDTSKIKAEQFCQEGDLIIADASEDYKDIGKAIELIDLNNEFVVAGLHTYIGRDIDKNFTLGFKGYLFQTVDIRRQIMRLATGVSVLGISKTHLVKMELSLPIKEEQVKIVDFLTSIDTKLQGFDKEINQMKGFKKGLLQQMFV</sequence>
<comment type="similarity">
    <text evidence="1">Belongs to the type-I restriction system S methylase family.</text>
</comment>
<dbReference type="EMBL" id="LRDB01000014">
    <property type="protein sequence ID" value="KYG77165.1"/>
    <property type="molecule type" value="Genomic_DNA"/>
</dbReference>
<name>A0A150XEK8_9BACT</name>
<keyword evidence="2" id="KW-0680">Restriction system</keyword>
<dbReference type="RefSeq" id="WP_068415301.1">
    <property type="nucleotide sequence ID" value="NZ_LRDB01000014.1"/>
</dbReference>
<dbReference type="Pfam" id="PF01420">
    <property type="entry name" value="Methylase_S"/>
    <property type="match status" value="2"/>
</dbReference>
<dbReference type="SUPFAM" id="SSF116734">
    <property type="entry name" value="DNA methylase specificity domain"/>
    <property type="match status" value="2"/>
</dbReference>
<dbReference type="Gene3D" id="3.90.220.20">
    <property type="entry name" value="DNA methylase specificity domains"/>
    <property type="match status" value="2"/>
</dbReference>
<dbReference type="PANTHER" id="PTHR30408:SF12">
    <property type="entry name" value="TYPE I RESTRICTION ENZYME MJAVIII SPECIFICITY SUBUNIT"/>
    <property type="match status" value="1"/>
</dbReference>
<comment type="caution">
    <text evidence="5">The sequence shown here is derived from an EMBL/GenBank/DDBJ whole genome shotgun (WGS) entry which is preliminary data.</text>
</comment>
<dbReference type="AlphaFoldDB" id="A0A150XEK8"/>
<evidence type="ECO:0000313" key="5">
    <source>
        <dbReference type="EMBL" id="KYG77165.1"/>
    </source>
</evidence>
<evidence type="ECO:0000256" key="3">
    <source>
        <dbReference type="ARBA" id="ARBA00023125"/>
    </source>
</evidence>
<dbReference type="GO" id="GO:0003677">
    <property type="term" value="F:DNA binding"/>
    <property type="evidence" value="ECO:0007669"/>
    <property type="project" value="UniProtKB-KW"/>
</dbReference>
<protein>
    <recommendedName>
        <fullName evidence="4">Type I restriction modification DNA specificity domain-containing protein</fullName>
    </recommendedName>
</protein>
<dbReference type="PANTHER" id="PTHR30408">
    <property type="entry name" value="TYPE-1 RESTRICTION ENZYME ECOKI SPECIFICITY PROTEIN"/>
    <property type="match status" value="1"/>
</dbReference>
<dbReference type="Proteomes" id="UP000075615">
    <property type="component" value="Unassembled WGS sequence"/>
</dbReference>
<evidence type="ECO:0000256" key="1">
    <source>
        <dbReference type="ARBA" id="ARBA00010923"/>
    </source>
</evidence>
<evidence type="ECO:0000256" key="2">
    <source>
        <dbReference type="ARBA" id="ARBA00022747"/>
    </source>
</evidence>
<dbReference type="InterPro" id="IPR052021">
    <property type="entry name" value="Type-I_RS_S_subunit"/>
</dbReference>
<keyword evidence="6" id="KW-1185">Reference proteome</keyword>
<feature type="domain" description="Type I restriction modification DNA specificity" evidence="4">
    <location>
        <begin position="64"/>
        <end position="196"/>
    </location>
</feature>
<dbReference type="InterPro" id="IPR044946">
    <property type="entry name" value="Restrct_endonuc_typeI_TRD_sf"/>
</dbReference>
<organism evidence="5 6">
    <name type="scientific">Roseivirga echinicomitans</name>
    <dbReference type="NCBI Taxonomy" id="296218"/>
    <lineage>
        <taxon>Bacteria</taxon>
        <taxon>Pseudomonadati</taxon>
        <taxon>Bacteroidota</taxon>
        <taxon>Cytophagia</taxon>
        <taxon>Cytophagales</taxon>
        <taxon>Roseivirgaceae</taxon>
        <taxon>Roseivirga</taxon>
    </lineage>
</organism>
<keyword evidence="3" id="KW-0238">DNA-binding</keyword>
<gene>
    <name evidence="5" type="ORF">AWN68_18200</name>
</gene>